<protein>
    <submittedName>
        <fullName evidence="7">N-acetylglucosamine-6-phosphate deacetylase</fullName>
        <ecNumber evidence="7">3.5.1.25</ecNumber>
    </submittedName>
</protein>
<feature type="region of interest" description="Disordered" evidence="5">
    <location>
        <begin position="35"/>
        <end position="84"/>
    </location>
</feature>
<dbReference type="Gene3D" id="2.30.40.10">
    <property type="entry name" value="Urease, subunit C, domain 1"/>
    <property type="match status" value="1"/>
</dbReference>
<dbReference type="InterPro" id="IPR006680">
    <property type="entry name" value="Amidohydro-rel"/>
</dbReference>
<proteinExistence type="inferred from homology"/>
<feature type="compositionally biased region" description="Basic and acidic residues" evidence="5">
    <location>
        <begin position="44"/>
        <end position="57"/>
    </location>
</feature>
<dbReference type="GO" id="GO:0046872">
    <property type="term" value="F:metal ion binding"/>
    <property type="evidence" value="ECO:0007669"/>
    <property type="project" value="UniProtKB-KW"/>
</dbReference>
<dbReference type="Pfam" id="PF01979">
    <property type="entry name" value="Amidohydro_1"/>
    <property type="match status" value="1"/>
</dbReference>
<dbReference type="GO" id="GO:0008448">
    <property type="term" value="F:N-acetylglucosamine-6-phosphate deacetylase activity"/>
    <property type="evidence" value="ECO:0007669"/>
    <property type="project" value="UniProtKB-EC"/>
</dbReference>
<feature type="domain" description="Amidohydrolase-related" evidence="6">
    <location>
        <begin position="95"/>
        <end position="417"/>
    </location>
</feature>
<dbReference type="Proteomes" id="UP001165587">
    <property type="component" value="Unassembled WGS sequence"/>
</dbReference>
<name>A0AA42BT38_9MICO</name>
<evidence type="ECO:0000256" key="3">
    <source>
        <dbReference type="ARBA" id="ARBA00022801"/>
    </source>
</evidence>
<dbReference type="InterPro" id="IPR003764">
    <property type="entry name" value="GlcNAc_6-P_deAcase"/>
</dbReference>
<dbReference type="PANTHER" id="PTHR11113:SF14">
    <property type="entry name" value="N-ACETYLGLUCOSAMINE-6-PHOSPHATE DEACETYLASE"/>
    <property type="match status" value="1"/>
</dbReference>
<dbReference type="InterPro" id="IPR011059">
    <property type="entry name" value="Metal-dep_hydrolase_composite"/>
</dbReference>
<gene>
    <name evidence="7" type="primary">nagA</name>
    <name evidence="7" type="ORF">N1028_02675</name>
</gene>
<dbReference type="NCBIfam" id="TIGR00221">
    <property type="entry name" value="nagA"/>
    <property type="match status" value="1"/>
</dbReference>
<evidence type="ECO:0000256" key="2">
    <source>
        <dbReference type="ARBA" id="ARBA00022723"/>
    </source>
</evidence>
<keyword evidence="3 7" id="KW-0378">Hydrolase</keyword>
<comment type="caution">
    <text evidence="7">The sequence shown here is derived from an EMBL/GenBank/DDBJ whole genome shotgun (WGS) entry which is preliminary data.</text>
</comment>
<evidence type="ECO:0000259" key="6">
    <source>
        <dbReference type="Pfam" id="PF01979"/>
    </source>
</evidence>
<evidence type="ECO:0000256" key="1">
    <source>
        <dbReference type="ARBA" id="ARBA00010716"/>
    </source>
</evidence>
<evidence type="ECO:0000256" key="4">
    <source>
        <dbReference type="ARBA" id="ARBA00023277"/>
    </source>
</evidence>
<organism evidence="7 8">
    <name type="scientific">Herbiconiux oxytropis</name>
    <dbReference type="NCBI Taxonomy" id="2970915"/>
    <lineage>
        <taxon>Bacteria</taxon>
        <taxon>Bacillati</taxon>
        <taxon>Actinomycetota</taxon>
        <taxon>Actinomycetes</taxon>
        <taxon>Micrococcales</taxon>
        <taxon>Microbacteriaceae</taxon>
        <taxon>Herbiconiux</taxon>
    </lineage>
</organism>
<feature type="compositionally biased region" description="Polar residues" evidence="5">
    <location>
        <begin position="71"/>
        <end position="81"/>
    </location>
</feature>
<sequence length="424" mass="43715">MSLVLHGARKLDADGIVDDVWLAVEGERISAVGTGDGWRALVPPERRSPGAPERRSPEAAYGRASVVSHHSPGTPSSQPSEAPSVEVVDAGGAWLTPGFIDLHVHGAGGHAFDDGHDAMLAGLSVQRAHGTTRSAVSLVANPPHELEASLDAVARLARADPLVLGAHLEGPFLAPTRKGAHRAEFLGHPTPHLVRDLVAAGQGSLLQITLAPELPDALGAIETFAEAGVVVALGHTEATFDQARDAFDRGATLLTHAFNAMPGIHHRSPGPVVAAFDDHRVVLELIADGEHVHPAVLELAFRSAPGRIALVTDAMAAAAAGDGDYRLGSLEVTVAGGHAVLRGTDTIAGSTLTQDAALRTAITAGVDPVQAVEALTATPARAIGRSHELGALRPGMLADLVLLTSAFEVVLVVAAGERQSPRPD</sequence>
<comment type="similarity">
    <text evidence="1">Belongs to the metallo-dependent hydrolases superfamily. NagA family.</text>
</comment>
<dbReference type="GO" id="GO:0006046">
    <property type="term" value="P:N-acetylglucosamine catabolic process"/>
    <property type="evidence" value="ECO:0007669"/>
    <property type="project" value="TreeGrafter"/>
</dbReference>
<dbReference type="PANTHER" id="PTHR11113">
    <property type="entry name" value="N-ACETYLGLUCOSAMINE-6-PHOSPHATE DEACETYLASE"/>
    <property type="match status" value="1"/>
</dbReference>
<evidence type="ECO:0000313" key="8">
    <source>
        <dbReference type="Proteomes" id="UP001165587"/>
    </source>
</evidence>
<dbReference type="SUPFAM" id="SSF51556">
    <property type="entry name" value="Metallo-dependent hydrolases"/>
    <property type="match status" value="1"/>
</dbReference>
<dbReference type="AlphaFoldDB" id="A0AA42BT38"/>
<evidence type="ECO:0000313" key="7">
    <source>
        <dbReference type="EMBL" id="MCS5724791.1"/>
    </source>
</evidence>
<evidence type="ECO:0000256" key="5">
    <source>
        <dbReference type="SAM" id="MobiDB-lite"/>
    </source>
</evidence>
<dbReference type="RefSeq" id="WP_259525223.1">
    <property type="nucleotide sequence ID" value="NZ_JANLCK010000001.1"/>
</dbReference>
<keyword evidence="4" id="KW-0119">Carbohydrate metabolism</keyword>
<dbReference type="InterPro" id="IPR032466">
    <property type="entry name" value="Metal_Hydrolase"/>
</dbReference>
<dbReference type="Gene3D" id="3.20.20.140">
    <property type="entry name" value="Metal-dependent hydrolases"/>
    <property type="match status" value="1"/>
</dbReference>
<dbReference type="EMBL" id="JANLCK010000001">
    <property type="protein sequence ID" value="MCS5724791.1"/>
    <property type="molecule type" value="Genomic_DNA"/>
</dbReference>
<dbReference type="EC" id="3.5.1.25" evidence="7"/>
<reference evidence="7" key="1">
    <citation type="submission" date="2022-08" db="EMBL/GenBank/DDBJ databases">
        <authorList>
            <person name="Deng Y."/>
            <person name="Han X.-F."/>
            <person name="Zhang Y.-Q."/>
        </authorList>
    </citation>
    <scope>NUCLEOTIDE SEQUENCE</scope>
    <source>
        <strain evidence="7">CPCC 203407</strain>
    </source>
</reference>
<keyword evidence="8" id="KW-1185">Reference proteome</keyword>
<accession>A0AA42BT38</accession>
<keyword evidence="2" id="KW-0479">Metal-binding</keyword>
<dbReference type="SUPFAM" id="SSF51338">
    <property type="entry name" value="Composite domain of metallo-dependent hydrolases"/>
    <property type="match status" value="1"/>
</dbReference>